<dbReference type="STRING" id="1137280.D777_01126"/>
<dbReference type="EMBL" id="ANIE01000003">
    <property type="protein sequence ID" value="KEF32492.1"/>
    <property type="molecule type" value="Genomic_DNA"/>
</dbReference>
<proteinExistence type="predicted"/>
<dbReference type="RefSeq" id="WP_150112599.1">
    <property type="nucleotide sequence ID" value="NZ_ANIE01000003.1"/>
</dbReference>
<accession>A0A072N5F5</accession>
<sequence length="124" mass="14349">MGRGQMGTERTLELQKAIESLIARVGWSRKALARQLHWELNDTDDEGELKRFEERLKKELTRPTTKPELLERYLDVLRQLPDVEKAGLVVPQYVAPKRMDPDVKAALLDLSKDLSESLRDENHD</sequence>
<organism evidence="1 2">
    <name type="scientific">Marinobacter nitratireducens</name>
    <dbReference type="NCBI Taxonomy" id="1137280"/>
    <lineage>
        <taxon>Bacteria</taxon>
        <taxon>Pseudomonadati</taxon>
        <taxon>Pseudomonadota</taxon>
        <taxon>Gammaproteobacteria</taxon>
        <taxon>Pseudomonadales</taxon>
        <taxon>Marinobacteraceae</taxon>
        <taxon>Marinobacter</taxon>
    </lineage>
</organism>
<protein>
    <submittedName>
        <fullName evidence="1">Uncharacterized protein</fullName>
    </submittedName>
</protein>
<dbReference type="PATRIC" id="fig|1137280.3.peg.940"/>
<comment type="caution">
    <text evidence="1">The sequence shown here is derived from an EMBL/GenBank/DDBJ whole genome shotgun (WGS) entry which is preliminary data.</text>
</comment>
<dbReference type="Proteomes" id="UP000035057">
    <property type="component" value="Unassembled WGS sequence"/>
</dbReference>
<name>A0A072N5F5_9GAMM</name>
<evidence type="ECO:0000313" key="1">
    <source>
        <dbReference type="EMBL" id="KEF32492.1"/>
    </source>
</evidence>
<dbReference type="OrthoDB" id="6369677at2"/>
<dbReference type="AlphaFoldDB" id="A0A072N5F5"/>
<keyword evidence="2" id="KW-1185">Reference proteome</keyword>
<gene>
    <name evidence="1" type="ORF">D777_01126</name>
</gene>
<evidence type="ECO:0000313" key="2">
    <source>
        <dbReference type="Proteomes" id="UP000035057"/>
    </source>
</evidence>
<reference evidence="1 2" key="1">
    <citation type="submission" date="2012-12" db="EMBL/GenBank/DDBJ databases">
        <title>Genome assembly of Marinobacter sp. AK21.</title>
        <authorList>
            <person name="Khatri I."/>
            <person name="Kumar R."/>
            <person name="Vaidya B."/>
            <person name="Subramanian S."/>
            <person name="Pinnaka A."/>
        </authorList>
    </citation>
    <scope>NUCLEOTIDE SEQUENCE [LARGE SCALE GENOMIC DNA]</scope>
    <source>
        <strain evidence="1 2">AK21</strain>
    </source>
</reference>